<sequence length="62" mass="6675">MPARCRAIGGEAFVRGEETAGLVGLESIIINQNRAVYHMRTGGARYIGVAGRNQSHHLALNI</sequence>
<evidence type="ECO:0000313" key="2">
    <source>
        <dbReference type="Proteomes" id="UP000807025"/>
    </source>
</evidence>
<accession>A0A9P6D1U0</accession>
<comment type="caution">
    <text evidence="1">The sequence shown here is derived from an EMBL/GenBank/DDBJ whole genome shotgun (WGS) entry which is preliminary data.</text>
</comment>
<proteinExistence type="predicted"/>
<gene>
    <name evidence="1" type="ORF">BDN71DRAFT_1458041</name>
</gene>
<dbReference type="EMBL" id="MU154746">
    <property type="protein sequence ID" value="KAF9487837.1"/>
    <property type="molecule type" value="Genomic_DNA"/>
</dbReference>
<name>A0A9P6D1U0_PLEER</name>
<keyword evidence="2" id="KW-1185">Reference proteome</keyword>
<organism evidence="1 2">
    <name type="scientific">Pleurotus eryngii</name>
    <name type="common">Boletus of the steppes</name>
    <dbReference type="NCBI Taxonomy" id="5323"/>
    <lineage>
        <taxon>Eukaryota</taxon>
        <taxon>Fungi</taxon>
        <taxon>Dikarya</taxon>
        <taxon>Basidiomycota</taxon>
        <taxon>Agaricomycotina</taxon>
        <taxon>Agaricomycetes</taxon>
        <taxon>Agaricomycetidae</taxon>
        <taxon>Agaricales</taxon>
        <taxon>Pleurotineae</taxon>
        <taxon>Pleurotaceae</taxon>
        <taxon>Pleurotus</taxon>
    </lineage>
</organism>
<dbReference type="AlphaFoldDB" id="A0A9P6D1U0"/>
<dbReference type="Proteomes" id="UP000807025">
    <property type="component" value="Unassembled WGS sequence"/>
</dbReference>
<evidence type="ECO:0000313" key="1">
    <source>
        <dbReference type="EMBL" id="KAF9487837.1"/>
    </source>
</evidence>
<protein>
    <submittedName>
        <fullName evidence="1">Uncharacterized protein</fullName>
    </submittedName>
</protein>
<reference evidence="1" key="1">
    <citation type="submission" date="2020-11" db="EMBL/GenBank/DDBJ databases">
        <authorList>
            <consortium name="DOE Joint Genome Institute"/>
            <person name="Ahrendt S."/>
            <person name="Riley R."/>
            <person name="Andreopoulos W."/>
            <person name="Labutti K."/>
            <person name="Pangilinan J."/>
            <person name="Ruiz-Duenas F.J."/>
            <person name="Barrasa J.M."/>
            <person name="Sanchez-Garcia M."/>
            <person name="Camarero S."/>
            <person name="Miyauchi S."/>
            <person name="Serrano A."/>
            <person name="Linde D."/>
            <person name="Babiker R."/>
            <person name="Drula E."/>
            <person name="Ayuso-Fernandez I."/>
            <person name="Pacheco R."/>
            <person name="Padilla G."/>
            <person name="Ferreira P."/>
            <person name="Barriuso J."/>
            <person name="Kellner H."/>
            <person name="Castanera R."/>
            <person name="Alfaro M."/>
            <person name="Ramirez L."/>
            <person name="Pisabarro A.G."/>
            <person name="Kuo A."/>
            <person name="Tritt A."/>
            <person name="Lipzen A."/>
            <person name="He G."/>
            <person name="Yan M."/>
            <person name="Ng V."/>
            <person name="Cullen D."/>
            <person name="Martin F."/>
            <person name="Rosso M.-N."/>
            <person name="Henrissat B."/>
            <person name="Hibbett D."/>
            <person name="Martinez A.T."/>
            <person name="Grigoriev I.V."/>
        </authorList>
    </citation>
    <scope>NUCLEOTIDE SEQUENCE</scope>
    <source>
        <strain evidence="1">ATCC 90797</strain>
    </source>
</reference>